<evidence type="ECO:0000256" key="1">
    <source>
        <dbReference type="ARBA" id="ARBA00004127"/>
    </source>
</evidence>
<evidence type="ECO:0000313" key="10">
    <source>
        <dbReference type="Proteomes" id="UP000199301"/>
    </source>
</evidence>
<dbReference type="InterPro" id="IPR006043">
    <property type="entry name" value="NCS2"/>
</dbReference>
<dbReference type="GO" id="GO:0005886">
    <property type="term" value="C:plasma membrane"/>
    <property type="evidence" value="ECO:0007669"/>
    <property type="project" value="TreeGrafter"/>
</dbReference>
<feature type="transmembrane region" description="Helical" evidence="8">
    <location>
        <begin position="73"/>
        <end position="92"/>
    </location>
</feature>
<evidence type="ECO:0000256" key="3">
    <source>
        <dbReference type="ARBA" id="ARBA00022448"/>
    </source>
</evidence>
<keyword evidence="5 8" id="KW-1133">Transmembrane helix</keyword>
<feature type="transmembrane region" description="Helical" evidence="8">
    <location>
        <begin position="157"/>
        <end position="181"/>
    </location>
</feature>
<evidence type="ECO:0000256" key="6">
    <source>
        <dbReference type="ARBA" id="ARBA00023136"/>
    </source>
</evidence>
<keyword evidence="10" id="KW-1185">Reference proteome</keyword>
<sequence>MTQLRQDSGEEDPAAESEGPRSSLDRFFRITQRGSTVGRELRGGITTFVAMAYIVLLNPLMLGSSEDVTGASLGNAEITTATALCAGVMTVLMGVVGNAPLAMAAGLGVIPVVAFTVAPEMTWAQAMGLVVLEGLCIVVMAVSGIRERIINAIPLPLKTALTVGIGLYIALVGMVSAGFVSRQPDAADTDVPVQLGPNGHLLGWPLGLFCFTLLLMIVLMARKVPGAILISIASGTVLSIVANAVFDIPAEQWGRTTPELPSSLVATPDFGLFGNIDLFGGFVNAGVLAATVFLFTLVLSGFFDAMGTITSVGNEAGLTSSEGKVQGMGRILLVDGAGAVAGGVTGSSPNTVFLESAAGVAEGARTGLASVVTGVLFAATMLFTPLAAVVPAQAAAPALVLVGGMMMAQVRNIPWSDEDFVIPVFLTVAIIPFTYSITNGVGAGLISYCAIKICKGRTRELGWLLSILSLVFALYFGIEGIKAVFGVS</sequence>
<feature type="transmembrane region" description="Helical" evidence="8">
    <location>
        <begin position="461"/>
        <end position="478"/>
    </location>
</feature>
<accession>A0A1H1H7W0</accession>
<reference evidence="10" key="1">
    <citation type="submission" date="2016-10" db="EMBL/GenBank/DDBJ databases">
        <authorList>
            <person name="Varghese N."/>
            <person name="Submissions S."/>
        </authorList>
    </citation>
    <scope>NUCLEOTIDE SEQUENCE [LARGE SCALE GENOMIC DNA]</scope>
    <source>
        <strain evidence="10">DSM 45459</strain>
    </source>
</reference>
<dbReference type="PANTHER" id="PTHR43337:SF1">
    <property type="entry name" value="XANTHINE_URACIL PERMEASE C887.17-RELATED"/>
    <property type="match status" value="1"/>
</dbReference>
<feature type="transmembrane region" description="Helical" evidence="8">
    <location>
        <begin position="420"/>
        <end position="449"/>
    </location>
</feature>
<gene>
    <name evidence="9" type="ORF">SAMN04489718_4198</name>
</gene>
<keyword evidence="3" id="KW-0813">Transport</keyword>
<dbReference type="STRING" id="995062.SAMN04489718_4198"/>
<evidence type="ECO:0000256" key="4">
    <source>
        <dbReference type="ARBA" id="ARBA00022692"/>
    </source>
</evidence>
<comment type="subcellular location">
    <subcellularLocation>
        <location evidence="1">Endomembrane system</location>
        <topology evidence="1">Multi-pass membrane protein</topology>
    </subcellularLocation>
</comment>
<feature type="region of interest" description="Disordered" evidence="7">
    <location>
        <begin position="1"/>
        <end position="22"/>
    </location>
</feature>
<comment type="similarity">
    <text evidence="2">Belongs to the nucleobase:cation symporter-2 (NCS2) (TC 2.A.40) family. Azg-like subfamily.</text>
</comment>
<evidence type="ECO:0000256" key="5">
    <source>
        <dbReference type="ARBA" id="ARBA00022989"/>
    </source>
</evidence>
<proteinExistence type="inferred from homology"/>
<evidence type="ECO:0000256" key="8">
    <source>
        <dbReference type="SAM" id="Phobius"/>
    </source>
</evidence>
<keyword evidence="4 8" id="KW-0812">Transmembrane</keyword>
<keyword evidence="6 8" id="KW-0472">Membrane</keyword>
<dbReference type="AlphaFoldDB" id="A0A1H1H7W0"/>
<feature type="transmembrane region" description="Helical" evidence="8">
    <location>
        <begin position="227"/>
        <end position="246"/>
    </location>
</feature>
<dbReference type="InterPro" id="IPR045018">
    <property type="entry name" value="Azg-like"/>
</dbReference>
<evidence type="ECO:0000256" key="2">
    <source>
        <dbReference type="ARBA" id="ARBA00005697"/>
    </source>
</evidence>
<dbReference type="EMBL" id="FNKO01000002">
    <property type="protein sequence ID" value="SDR21500.1"/>
    <property type="molecule type" value="Genomic_DNA"/>
</dbReference>
<evidence type="ECO:0000313" key="9">
    <source>
        <dbReference type="EMBL" id="SDR21500.1"/>
    </source>
</evidence>
<feature type="transmembrane region" description="Helical" evidence="8">
    <location>
        <begin position="201"/>
        <end position="220"/>
    </location>
</feature>
<feature type="transmembrane region" description="Helical" evidence="8">
    <location>
        <begin position="375"/>
        <end position="400"/>
    </location>
</feature>
<evidence type="ECO:0000256" key="7">
    <source>
        <dbReference type="SAM" id="MobiDB-lite"/>
    </source>
</evidence>
<dbReference type="GO" id="GO:0012505">
    <property type="term" value="C:endomembrane system"/>
    <property type="evidence" value="ECO:0007669"/>
    <property type="project" value="UniProtKB-SubCell"/>
</dbReference>
<feature type="transmembrane region" description="Helical" evidence="8">
    <location>
        <begin position="41"/>
        <end position="61"/>
    </location>
</feature>
<dbReference type="Proteomes" id="UP000199301">
    <property type="component" value="Unassembled WGS sequence"/>
</dbReference>
<name>A0A1H1H7W0_9ACTN</name>
<feature type="transmembrane region" description="Helical" evidence="8">
    <location>
        <begin position="123"/>
        <end position="145"/>
    </location>
</feature>
<dbReference type="PANTHER" id="PTHR43337">
    <property type="entry name" value="XANTHINE/URACIL PERMEASE C887.17-RELATED"/>
    <property type="match status" value="1"/>
</dbReference>
<protein>
    <submittedName>
        <fullName evidence="9">Putative MFS transporter, AGZA family, xanthine/uracil permease</fullName>
    </submittedName>
</protein>
<feature type="transmembrane region" description="Helical" evidence="8">
    <location>
        <begin position="278"/>
        <end position="299"/>
    </location>
</feature>
<dbReference type="GO" id="GO:0005345">
    <property type="term" value="F:purine nucleobase transmembrane transporter activity"/>
    <property type="evidence" value="ECO:0007669"/>
    <property type="project" value="TreeGrafter"/>
</dbReference>
<feature type="transmembrane region" description="Helical" evidence="8">
    <location>
        <begin position="99"/>
        <end position="117"/>
    </location>
</feature>
<organism evidence="9 10">
    <name type="scientific">Actinopolyspora saharensis</name>
    <dbReference type="NCBI Taxonomy" id="995062"/>
    <lineage>
        <taxon>Bacteria</taxon>
        <taxon>Bacillati</taxon>
        <taxon>Actinomycetota</taxon>
        <taxon>Actinomycetes</taxon>
        <taxon>Actinopolysporales</taxon>
        <taxon>Actinopolysporaceae</taxon>
        <taxon>Actinopolyspora</taxon>
    </lineage>
</organism>
<dbReference type="Pfam" id="PF00860">
    <property type="entry name" value="Xan_ur_permease"/>
    <property type="match status" value="1"/>
</dbReference>
<dbReference type="RefSeq" id="WP_092527161.1">
    <property type="nucleotide sequence ID" value="NZ_FNKO01000002.1"/>
</dbReference>
<dbReference type="OrthoDB" id="9808458at2"/>